<dbReference type="EMBL" id="JYNV01000228">
    <property type="protein sequence ID" value="KZM22013.1"/>
    <property type="molecule type" value="Genomic_DNA"/>
</dbReference>
<evidence type="ECO:0000256" key="1">
    <source>
        <dbReference type="SAM" id="MobiDB-lite"/>
    </source>
</evidence>
<dbReference type="AlphaFoldDB" id="A0A163BUX7"/>
<sequence>MTGRRKPGAGSVGLTRSDRGHGRDQEARMLPAASDAMPWWRVLCGALAAVSRRLEGKRARFIVVAFWKTGAPHRMRRPLWGSRGGAGRMTYAEPSAQVRACRSFLHTTARYREIVDDERYREIVGDERYREVVDDVDTYPPYAVDEDAGMAWNEGSAKDAQKTRIRHGIEARKQPLRLS</sequence>
<evidence type="ECO:0000313" key="2">
    <source>
        <dbReference type="EMBL" id="KZM22013.1"/>
    </source>
</evidence>
<accession>A0A163BUX7</accession>
<evidence type="ECO:0000313" key="3">
    <source>
        <dbReference type="Proteomes" id="UP000076837"/>
    </source>
</evidence>
<dbReference type="Proteomes" id="UP000076837">
    <property type="component" value="Unassembled WGS sequence"/>
</dbReference>
<protein>
    <submittedName>
        <fullName evidence="2">Uncharacterized protein</fullName>
    </submittedName>
</protein>
<feature type="region of interest" description="Disordered" evidence="1">
    <location>
        <begin position="1"/>
        <end position="24"/>
    </location>
</feature>
<organism evidence="2 3">
    <name type="scientific">Didymella rabiei</name>
    <name type="common">Chickpea ascochyta blight fungus</name>
    <name type="synonym">Mycosphaerella rabiei</name>
    <dbReference type="NCBI Taxonomy" id="5454"/>
    <lineage>
        <taxon>Eukaryota</taxon>
        <taxon>Fungi</taxon>
        <taxon>Dikarya</taxon>
        <taxon>Ascomycota</taxon>
        <taxon>Pezizomycotina</taxon>
        <taxon>Dothideomycetes</taxon>
        <taxon>Pleosporomycetidae</taxon>
        <taxon>Pleosporales</taxon>
        <taxon>Pleosporineae</taxon>
        <taxon>Didymellaceae</taxon>
        <taxon>Ascochyta</taxon>
    </lineage>
</organism>
<reference evidence="2 3" key="1">
    <citation type="journal article" date="2016" name="Sci. Rep.">
        <title>Draft genome sequencing and secretome analysis of fungal phytopathogen Ascochyta rabiei provides insight into the necrotrophic effector repertoire.</title>
        <authorList>
            <person name="Verma S."/>
            <person name="Gazara R.K."/>
            <person name="Nizam S."/>
            <person name="Parween S."/>
            <person name="Chattopadhyay D."/>
            <person name="Verma P.K."/>
        </authorList>
    </citation>
    <scope>NUCLEOTIDE SEQUENCE [LARGE SCALE GENOMIC DNA]</scope>
    <source>
        <strain evidence="2 3">ArDII</strain>
    </source>
</reference>
<keyword evidence="3" id="KW-1185">Reference proteome</keyword>
<proteinExistence type="predicted"/>
<comment type="caution">
    <text evidence="2">The sequence shown here is derived from an EMBL/GenBank/DDBJ whole genome shotgun (WGS) entry which is preliminary data.</text>
</comment>
<gene>
    <name evidence="2" type="ORF">ST47_g6843</name>
</gene>
<name>A0A163BUX7_DIDRA</name>